<keyword evidence="4" id="KW-1185">Reference proteome</keyword>
<comment type="caution">
    <text evidence="3">The sequence shown here is derived from an EMBL/GenBank/DDBJ whole genome shotgun (WGS) entry which is preliminary data.</text>
</comment>
<accession>A0A7Y0I0I6</accession>
<evidence type="ECO:0000256" key="1">
    <source>
        <dbReference type="SAM" id="Phobius"/>
    </source>
</evidence>
<name>A0A7Y0I0I6_9BIFI</name>
<dbReference type="GO" id="GO:0080120">
    <property type="term" value="P:CAAX-box protein maturation"/>
    <property type="evidence" value="ECO:0007669"/>
    <property type="project" value="UniProtKB-ARBA"/>
</dbReference>
<dbReference type="AlphaFoldDB" id="A0A7Y0I0I6"/>
<reference evidence="3 4" key="1">
    <citation type="submission" date="2020-02" db="EMBL/GenBank/DDBJ databases">
        <title>Characterization of phylogenetic diversity of novel bifidobacterial species isolated in Czech ZOOs.</title>
        <authorList>
            <person name="Lugli G.A."/>
            <person name="Vera N.B."/>
            <person name="Ventura M."/>
        </authorList>
    </citation>
    <scope>NUCLEOTIDE SEQUENCE [LARGE SCALE GENOMIC DNA]</scope>
    <source>
        <strain evidence="3 4">DSM 109958</strain>
    </source>
</reference>
<feature type="transmembrane region" description="Helical" evidence="1">
    <location>
        <begin position="237"/>
        <end position="256"/>
    </location>
</feature>
<dbReference type="EMBL" id="JAAIIH010000027">
    <property type="protein sequence ID" value="NMN01360.1"/>
    <property type="molecule type" value="Genomic_DNA"/>
</dbReference>
<evidence type="ECO:0000313" key="3">
    <source>
        <dbReference type="EMBL" id="NMN01360.1"/>
    </source>
</evidence>
<keyword evidence="1" id="KW-0812">Transmembrane</keyword>
<dbReference type="Proteomes" id="UP000588277">
    <property type="component" value="Unassembled WGS sequence"/>
</dbReference>
<feature type="transmembrane region" description="Helical" evidence="1">
    <location>
        <begin position="288"/>
        <end position="314"/>
    </location>
</feature>
<keyword evidence="1" id="KW-0472">Membrane</keyword>
<organism evidence="3 4">
    <name type="scientific">Bifidobacterium moraviense</name>
    <dbReference type="NCBI Taxonomy" id="2675323"/>
    <lineage>
        <taxon>Bacteria</taxon>
        <taxon>Bacillati</taxon>
        <taxon>Actinomycetota</taxon>
        <taxon>Actinomycetes</taxon>
        <taxon>Bifidobacteriales</taxon>
        <taxon>Bifidobacteriaceae</taxon>
        <taxon>Bifidobacterium</taxon>
    </lineage>
</organism>
<dbReference type="Pfam" id="PF02517">
    <property type="entry name" value="Rce1-like"/>
    <property type="match status" value="1"/>
</dbReference>
<gene>
    <name evidence="3" type="ORF">G1C96_1951</name>
</gene>
<feature type="domain" description="CAAX prenyl protease 2/Lysostaphin resistance protein A-like" evidence="2">
    <location>
        <begin position="185"/>
        <end position="274"/>
    </location>
</feature>
<sequence>MSNVRSESAAVDPAAPESGSVPILDAEIRVARRRVLTGVAVTACVAVLYWWGWRAGIVSAIRDLTGNAGPRQPGLITARGQALRILDDATLTAMACAAFLAVRRRACGFAAVRGTLHLGTTRSETSHPGTQRQVRRCSSWRDWWNAGFAYCWCMLAGFAAIDVASAVIRTPFYDYPFATRYESGWAATLYLVAMFFAGPTEELVLLGLPVLGLRHAGVPWWAVTCVAVALRVPFHLYYGWAAFAIAVWPVLAVLLFRRTGMITPLIVAHGMYDVSTAMTSLTGVAGSFWPVAVALAIMAAPVVWAASVPVPAAVRRLRTRMRVRSHRTA</sequence>
<proteinExistence type="predicted"/>
<feature type="transmembrane region" description="Helical" evidence="1">
    <location>
        <begin position="35"/>
        <end position="53"/>
    </location>
</feature>
<dbReference type="GO" id="GO:0004175">
    <property type="term" value="F:endopeptidase activity"/>
    <property type="evidence" value="ECO:0007669"/>
    <property type="project" value="UniProtKB-ARBA"/>
</dbReference>
<protein>
    <recommendedName>
        <fullName evidence="2">CAAX prenyl protease 2/Lysostaphin resistance protein A-like domain-containing protein</fullName>
    </recommendedName>
</protein>
<evidence type="ECO:0000259" key="2">
    <source>
        <dbReference type="Pfam" id="PF02517"/>
    </source>
</evidence>
<keyword evidence="1" id="KW-1133">Transmembrane helix</keyword>
<evidence type="ECO:0000313" key="4">
    <source>
        <dbReference type="Proteomes" id="UP000588277"/>
    </source>
</evidence>
<feature type="transmembrane region" description="Helical" evidence="1">
    <location>
        <begin position="147"/>
        <end position="168"/>
    </location>
</feature>
<dbReference type="InterPro" id="IPR003675">
    <property type="entry name" value="Rce1/LyrA-like_dom"/>
</dbReference>